<dbReference type="SUPFAM" id="SSF48452">
    <property type="entry name" value="TPR-like"/>
    <property type="match status" value="1"/>
</dbReference>
<protein>
    <submittedName>
        <fullName evidence="1">Tetratricopeptide repeat protein</fullName>
    </submittedName>
</protein>
<dbReference type="Pfam" id="PF13424">
    <property type="entry name" value="TPR_12"/>
    <property type="match status" value="1"/>
</dbReference>
<dbReference type="Proteomes" id="UP001550853">
    <property type="component" value="Unassembled WGS sequence"/>
</dbReference>
<dbReference type="InterPro" id="IPR027417">
    <property type="entry name" value="P-loop_NTPase"/>
</dbReference>
<dbReference type="InterPro" id="IPR011990">
    <property type="entry name" value="TPR-like_helical_dom_sf"/>
</dbReference>
<keyword evidence="2" id="KW-1185">Reference proteome</keyword>
<dbReference type="SUPFAM" id="SSF52540">
    <property type="entry name" value="P-loop containing nucleoside triphosphate hydrolases"/>
    <property type="match status" value="1"/>
</dbReference>
<name>A0ABV2Z8N0_9ACTN</name>
<dbReference type="Gene3D" id="1.25.40.10">
    <property type="entry name" value="Tetratricopeptide repeat domain"/>
    <property type="match status" value="2"/>
</dbReference>
<dbReference type="Gene3D" id="3.40.50.300">
    <property type="entry name" value="P-loop containing nucleotide triphosphate hydrolases"/>
    <property type="match status" value="1"/>
</dbReference>
<dbReference type="PANTHER" id="PTHR46082">
    <property type="entry name" value="ATP/GTP-BINDING PROTEIN-RELATED"/>
    <property type="match status" value="1"/>
</dbReference>
<proteinExistence type="predicted"/>
<dbReference type="RefSeq" id="WP_051739509.1">
    <property type="nucleotide sequence ID" value="NZ_JBEZVI010000043.1"/>
</dbReference>
<dbReference type="EMBL" id="JBEZVI010000043">
    <property type="protein sequence ID" value="MEU3714360.1"/>
    <property type="molecule type" value="Genomic_DNA"/>
</dbReference>
<gene>
    <name evidence="1" type="ORF">AB0E61_30215</name>
</gene>
<organism evidence="1 2">
    <name type="scientific">Streptomyces catenulae</name>
    <dbReference type="NCBI Taxonomy" id="66875"/>
    <lineage>
        <taxon>Bacteria</taxon>
        <taxon>Bacillati</taxon>
        <taxon>Actinomycetota</taxon>
        <taxon>Actinomycetes</taxon>
        <taxon>Kitasatosporales</taxon>
        <taxon>Streptomycetaceae</taxon>
        <taxon>Streptomyces</taxon>
    </lineage>
</organism>
<dbReference type="InterPro" id="IPR053137">
    <property type="entry name" value="NLR-like"/>
</dbReference>
<comment type="caution">
    <text evidence="1">The sequence shown here is derived from an EMBL/GenBank/DDBJ whole genome shotgun (WGS) entry which is preliminary data.</text>
</comment>
<dbReference type="PANTHER" id="PTHR46082:SF6">
    <property type="entry name" value="AAA+ ATPASE DOMAIN-CONTAINING PROTEIN-RELATED"/>
    <property type="match status" value="1"/>
</dbReference>
<sequence length="761" mass="81431">MSEDRLYTAAYEQGRIFQSERDIRITEHHHHGTGLAVGASPTSVRVALSAPLRTALRDREDLRAELLAAVGSGGGVHVLHGFGGCGKTAVARWLFEQVTPETVGLWVDASTSSQLRAGMLAVAADRGASSEEVRAAQEGHRAAADLVWRQLDASPEPWLLVMDNADDPDLLHGGWLRASRRGTVVVTSRQATGTVWGAVKARLHQVDVLPVAEAAQLLHDLAPGPHHHEASMILAQRLGCHPLALTLAGGFLAQQLLENWSVEEYLERLGENPVALLDRGAGVGSGAREMLSRTWQLSLDALTSRGLPESQAVLQLLSCWGDAPVPLSLLAPSVVQAAHVPKIRPERLEAALHGLLSASLVALVEIPVGNGSRPIRCVTAHGLLLETVAAGMPGELRAELATAAAHLVSRAVSDAAVTEATRRLAEPHVLVLLHRDDTAALVRGAARQVRHRYDVAGRWEDALPFAEGIVRSMDGEVNATAAADAIALGKITSESGDFAGAEPLLEEALRAATNHEAAAPLLVGDACIQLAGVYGRLGRYVEALELAHRAQEVRERLLGPTHAETAETLYVQLDNYCLNGDLDIALRLAKKLRDVVTELQGGRSEEIACRCLLMRAWVLREILSDASSVHLTEPLPSWDDVGAEAQAALQACRSYFGSAHPMTTSARTTFALVSWHLGDRDLAVAEAREVARIRSSEWGDEHPFCMEASAMLAHMLALTGAEEEAAGIAHRAYVDAQRILGPDHRITQLCADAVASARHGA</sequence>
<evidence type="ECO:0000313" key="1">
    <source>
        <dbReference type="EMBL" id="MEU3714360.1"/>
    </source>
</evidence>
<evidence type="ECO:0000313" key="2">
    <source>
        <dbReference type="Proteomes" id="UP001550853"/>
    </source>
</evidence>
<reference evidence="1 2" key="1">
    <citation type="submission" date="2024-06" db="EMBL/GenBank/DDBJ databases">
        <title>The Natural Products Discovery Center: Release of the First 8490 Sequenced Strains for Exploring Actinobacteria Biosynthetic Diversity.</title>
        <authorList>
            <person name="Kalkreuter E."/>
            <person name="Kautsar S.A."/>
            <person name="Yang D."/>
            <person name="Bader C.D."/>
            <person name="Teijaro C.N."/>
            <person name="Fluegel L."/>
            <person name="Davis C.M."/>
            <person name="Simpson J.R."/>
            <person name="Lauterbach L."/>
            <person name="Steele A.D."/>
            <person name="Gui C."/>
            <person name="Meng S."/>
            <person name="Li G."/>
            <person name="Viehrig K."/>
            <person name="Ye F."/>
            <person name="Su P."/>
            <person name="Kiefer A.F."/>
            <person name="Nichols A."/>
            <person name="Cepeda A.J."/>
            <person name="Yan W."/>
            <person name="Fan B."/>
            <person name="Jiang Y."/>
            <person name="Adhikari A."/>
            <person name="Zheng C.-J."/>
            <person name="Schuster L."/>
            <person name="Cowan T.M."/>
            <person name="Smanski M.J."/>
            <person name="Chevrette M.G."/>
            <person name="De Carvalho L.P.S."/>
            <person name="Shen B."/>
        </authorList>
    </citation>
    <scope>NUCLEOTIDE SEQUENCE [LARGE SCALE GENOMIC DNA]</scope>
    <source>
        <strain evidence="1 2">NPDC033039</strain>
    </source>
</reference>
<accession>A0ABV2Z8N0</accession>